<feature type="region of interest" description="Disordered" evidence="1">
    <location>
        <begin position="297"/>
        <end position="323"/>
    </location>
</feature>
<sequence>MSDWSTPTRFAEAWLDATRSFFATTSRTQRRALAMSCVLVAVSVRTFAAVLSARRRRRRLSMTLDEIGLRYLGGAAVFSRDKYLGGDKTSTGKSFTSFYESLLAPKRHLAGVVFLEVGVWYGKSLAMWADYFTSGDAQIHGVDINLRRWREHKPELESLGAFSRNTVYTYEVDTYSDKFAEMVAHELPQPDVVLDDGNHNAHSQWHLFALLFPRLRSGGIYIIEDIEQPSAVFTMGGGDSSDRGGGVFFAVVIAQTASEAFLRSPLVQREAERCVEAAVERHARARESLGKRLAALREKQRSLGSSPRGKAGGSPQKGEKRIFEQLEVRRSGVERGGQGGARGDAAIRQKLSEIDSMPVILSKQERLRVRSDFMTAVEAAASLAKSVATVQVRNNNVVFHKK</sequence>
<accession>A0AB34K713</accession>
<proteinExistence type="predicted"/>
<feature type="transmembrane region" description="Helical" evidence="2">
    <location>
        <begin position="32"/>
        <end position="53"/>
    </location>
</feature>
<keyword evidence="2" id="KW-1133">Transmembrane helix</keyword>
<dbReference type="Pfam" id="PF13578">
    <property type="entry name" value="Methyltransf_24"/>
    <property type="match status" value="1"/>
</dbReference>
<gene>
    <name evidence="3" type="ORF">AB1Y20_009607</name>
</gene>
<reference evidence="3 4" key="1">
    <citation type="journal article" date="2024" name="Science">
        <title>Giant polyketide synthase enzymes in the biosynthesis of giant marine polyether toxins.</title>
        <authorList>
            <person name="Fallon T.R."/>
            <person name="Shende V.V."/>
            <person name="Wierzbicki I.H."/>
            <person name="Pendleton A.L."/>
            <person name="Watervoot N.F."/>
            <person name="Auber R.P."/>
            <person name="Gonzalez D.J."/>
            <person name="Wisecaver J.H."/>
            <person name="Moore B.S."/>
        </authorList>
    </citation>
    <scope>NUCLEOTIDE SEQUENCE [LARGE SCALE GENOMIC DNA]</scope>
    <source>
        <strain evidence="3 4">12B1</strain>
    </source>
</reference>
<keyword evidence="2" id="KW-0472">Membrane</keyword>
<keyword evidence="2" id="KW-0812">Transmembrane</keyword>
<comment type="caution">
    <text evidence="3">The sequence shown here is derived from an EMBL/GenBank/DDBJ whole genome shotgun (WGS) entry which is preliminary data.</text>
</comment>
<dbReference type="SUPFAM" id="SSF53335">
    <property type="entry name" value="S-adenosyl-L-methionine-dependent methyltransferases"/>
    <property type="match status" value="1"/>
</dbReference>
<protein>
    <submittedName>
        <fullName evidence="3">Uncharacterized protein</fullName>
    </submittedName>
</protein>
<evidence type="ECO:0000256" key="2">
    <source>
        <dbReference type="SAM" id="Phobius"/>
    </source>
</evidence>
<dbReference type="InterPro" id="IPR029063">
    <property type="entry name" value="SAM-dependent_MTases_sf"/>
</dbReference>
<evidence type="ECO:0000313" key="3">
    <source>
        <dbReference type="EMBL" id="KAL1528249.1"/>
    </source>
</evidence>
<dbReference type="Gene3D" id="3.40.50.150">
    <property type="entry name" value="Vaccinia Virus protein VP39"/>
    <property type="match status" value="1"/>
</dbReference>
<name>A0AB34K713_PRYPA</name>
<evidence type="ECO:0000256" key="1">
    <source>
        <dbReference type="SAM" id="MobiDB-lite"/>
    </source>
</evidence>
<dbReference type="AlphaFoldDB" id="A0AB34K713"/>
<organism evidence="3 4">
    <name type="scientific">Prymnesium parvum</name>
    <name type="common">Toxic golden alga</name>
    <dbReference type="NCBI Taxonomy" id="97485"/>
    <lineage>
        <taxon>Eukaryota</taxon>
        <taxon>Haptista</taxon>
        <taxon>Haptophyta</taxon>
        <taxon>Prymnesiophyceae</taxon>
        <taxon>Prymnesiales</taxon>
        <taxon>Prymnesiaceae</taxon>
        <taxon>Prymnesium</taxon>
    </lineage>
</organism>
<evidence type="ECO:0000313" key="4">
    <source>
        <dbReference type="Proteomes" id="UP001515480"/>
    </source>
</evidence>
<dbReference type="EMBL" id="JBGBPQ010000002">
    <property type="protein sequence ID" value="KAL1528249.1"/>
    <property type="molecule type" value="Genomic_DNA"/>
</dbReference>
<keyword evidence="4" id="KW-1185">Reference proteome</keyword>
<dbReference type="Proteomes" id="UP001515480">
    <property type="component" value="Unassembled WGS sequence"/>
</dbReference>